<evidence type="ECO:0000256" key="7">
    <source>
        <dbReference type="ARBA" id="ARBA00023004"/>
    </source>
</evidence>
<dbReference type="InterPro" id="IPR036909">
    <property type="entry name" value="Cyt_c-like_dom_sf"/>
</dbReference>
<keyword evidence="5" id="KW-0574">Periplasm</keyword>
<keyword evidence="12" id="KW-0575">Peroxidase</keyword>
<evidence type="ECO:0000256" key="8">
    <source>
        <dbReference type="PIRSR" id="PIRSR000294-1"/>
    </source>
</evidence>
<feature type="binding site" description="axial binding residue" evidence="9">
    <location>
        <position position="84"/>
    </location>
    <ligand>
        <name>heme c</name>
        <dbReference type="ChEBI" id="CHEBI:61717"/>
        <label>1</label>
    </ligand>
    <ligandPart>
        <name>Fe</name>
        <dbReference type="ChEBI" id="CHEBI:18248"/>
    </ligandPart>
</feature>
<feature type="binding site" description="covalent" evidence="8">
    <location>
        <position position="228"/>
    </location>
    <ligand>
        <name>heme c</name>
        <dbReference type="ChEBI" id="CHEBI:61717"/>
        <label>2</label>
    </ligand>
</feature>
<feature type="signal peptide" evidence="10">
    <location>
        <begin position="1"/>
        <end position="22"/>
    </location>
</feature>
<dbReference type="PANTHER" id="PTHR30600:SF10">
    <property type="entry name" value="BLL6722 PROTEIN"/>
    <property type="match status" value="1"/>
</dbReference>
<evidence type="ECO:0000256" key="1">
    <source>
        <dbReference type="ARBA" id="ARBA00004418"/>
    </source>
</evidence>
<dbReference type="STRING" id="1391627.SAMN05216464_1298"/>
<dbReference type="SUPFAM" id="SSF46626">
    <property type="entry name" value="Cytochrome c"/>
    <property type="match status" value="2"/>
</dbReference>
<name>A0A1G7NT13_9SPHI</name>
<dbReference type="RefSeq" id="WP_091157630.1">
    <property type="nucleotide sequence ID" value="NZ_FNAI01000029.1"/>
</dbReference>
<keyword evidence="6" id="KW-0560">Oxidoreductase</keyword>
<evidence type="ECO:0000256" key="4">
    <source>
        <dbReference type="ARBA" id="ARBA00022729"/>
    </source>
</evidence>
<proteinExistence type="predicted"/>
<accession>A0A1G7NT13</accession>
<evidence type="ECO:0000256" key="9">
    <source>
        <dbReference type="PIRSR" id="PIRSR000294-2"/>
    </source>
</evidence>
<dbReference type="PIRSF" id="PIRSF000294">
    <property type="entry name" value="Cytochrome-c_peroxidase"/>
    <property type="match status" value="1"/>
</dbReference>
<dbReference type="GO" id="GO:0020037">
    <property type="term" value="F:heme binding"/>
    <property type="evidence" value="ECO:0007669"/>
    <property type="project" value="InterPro"/>
</dbReference>
<keyword evidence="13" id="KW-1185">Reference proteome</keyword>
<reference evidence="12 13" key="1">
    <citation type="submission" date="2016-10" db="EMBL/GenBank/DDBJ databases">
        <authorList>
            <person name="de Groot N.N."/>
        </authorList>
    </citation>
    <scope>NUCLEOTIDE SEQUENCE [LARGE SCALE GENOMIC DNA]</scope>
    <source>
        <strain evidence="12 13">47C3B</strain>
    </source>
</reference>
<feature type="chain" id="PRO_5011718356" evidence="10">
    <location>
        <begin position="23"/>
        <end position="355"/>
    </location>
</feature>
<feature type="domain" description="Cytochrome c" evidence="11">
    <location>
        <begin position="212"/>
        <end position="336"/>
    </location>
</feature>
<dbReference type="GO" id="GO:0046872">
    <property type="term" value="F:metal ion binding"/>
    <property type="evidence" value="ECO:0007669"/>
    <property type="project" value="UniProtKB-KW"/>
</dbReference>
<dbReference type="Proteomes" id="UP000199072">
    <property type="component" value="Unassembled WGS sequence"/>
</dbReference>
<evidence type="ECO:0000256" key="5">
    <source>
        <dbReference type="ARBA" id="ARBA00022764"/>
    </source>
</evidence>
<evidence type="ECO:0000259" key="11">
    <source>
        <dbReference type="PROSITE" id="PS51007"/>
    </source>
</evidence>
<comment type="subcellular location">
    <subcellularLocation>
        <location evidence="1">Periplasm</location>
    </subcellularLocation>
</comment>
<feature type="binding site" description="covalent" evidence="8">
    <location>
        <position position="225"/>
    </location>
    <ligand>
        <name>heme c</name>
        <dbReference type="ChEBI" id="CHEBI:61717"/>
        <label>2</label>
    </ligand>
</feature>
<feature type="binding site" description="covalent" evidence="8">
    <location>
        <position position="80"/>
    </location>
    <ligand>
        <name>heme c</name>
        <dbReference type="ChEBI" id="CHEBI:61717"/>
        <label>1</label>
    </ligand>
</feature>
<dbReference type="GO" id="GO:0004130">
    <property type="term" value="F:cytochrome-c peroxidase activity"/>
    <property type="evidence" value="ECO:0007669"/>
    <property type="project" value="TreeGrafter"/>
</dbReference>
<keyword evidence="3 9" id="KW-0479">Metal-binding</keyword>
<dbReference type="InterPro" id="IPR004852">
    <property type="entry name" value="Di-haem_cyt_c_peroxidsae"/>
</dbReference>
<sequence length="355" mass="40078">MKRRVIFLICLAILGAAGSGFESSLPVYTRQSDTTIFKVPANFPKPVYDFKGNRVSDAGFRLGRMLFYDPLISRDKSISCANCHQSFAAFAQLDHAVSHGVDECLGTRNTPALFNLAWQKEFMWDGGIHHIELSPITAMTNECEMASNLQEIVVRLNASEKYPALFKQVFHRDAINSQSVFRALAQFTSMLVSADSKYDQYIRHENNVVFTTDEQAGYAIFKAKCSACHTEPLFTDRSYRSNGLDKHPDDIGRDSITHQADDIGKFRVPSLRNVEVSGPYMHDGRFNSLKEVLEHYNTGVVSSPNLDPLLKKNGVLGIRLDHTEQLRLLAFLKTLTDTKFINDKRFQDPNKIKSK</sequence>
<dbReference type="PROSITE" id="PS51007">
    <property type="entry name" value="CYTC"/>
    <property type="match status" value="1"/>
</dbReference>
<dbReference type="Gene3D" id="1.10.760.10">
    <property type="entry name" value="Cytochrome c-like domain"/>
    <property type="match status" value="2"/>
</dbReference>
<dbReference type="OrthoDB" id="9805202at2"/>
<dbReference type="InterPro" id="IPR026259">
    <property type="entry name" value="MauG/Cytc_peroxidase"/>
</dbReference>
<evidence type="ECO:0000313" key="13">
    <source>
        <dbReference type="Proteomes" id="UP000199072"/>
    </source>
</evidence>
<dbReference type="AlphaFoldDB" id="A0A1G7NT13"/>
<evidence type="ECO:0000313" key="12">
    <source>
        <dbReference type="EMBL" id="SDF76479.1"/>
    </source>
</evidence>
<protein>
    <submittedName>
        <fullName evidence="12">Cytochrome c peroxidase</fullName>
    </submittedName>
</protein>
<dbReference type="InterPro" id="IPR051395">
    <property type="entry name" value="Cytochrome_c_Peroxidase/MauG"/>
</dbReference>
<keyword evidence="2 8" id="KW-0349">Heme</keyword>
<dbReference type="GO" id="GO:0009055">
    <property type="term" value="F:electron transfer activity"/>
    <property type="evidence" value="ECO:0007669"/>
    <property type="project" value="InterPro"/>
</dbReference>
<organism evidence="12 13">
    <name type="scientific">Mucilaginibacter pineti</name>
    <dbReference type="NCBI Taxonomy" id="1391627"/>
    <lineage>
        <taxon>Bacteria</taxon>
        <taxon>Pseudomonadati</taxon>
        <taxon>Bacteroidota</taxon>
        <taxon>Sphingobacteriia</taxon>
        <taxon>Sphingobacteriales</taxon>
        <taxon>Sphingobacteriaceae</taxon>
        <taxon>Mucilaginibacter</taxon>
    </lineage>
</organism>
<feature type="binding site" description="covalent" evidence="8">
    <location>
        <position position="83"/>
    </location>
    <ligand>
        <name>heme c</name>
        <dbReference type="ChEBI" id="CHEBI:61717"/>
        <label>1</label>
    </ligand>
</feature>
<dbReference type="InterPro" id="IPR009056">
    <property type="entry name" value="Cyt_c-like_dom"/>
</dbReference>
<keyword evidence="7 9" id="KW-0408">Iron</keyword>
<evidence type="ECO:0000256" key="10">
    <source>
        <dbReference type="SAM" id="SignalP"/>
    </source>
</evidence>
<evidence type="ECO:0000256" key="2">
    <source>
        <dbReference type="ARBA" id="ARBA00022617"/>
    </source>
</evidence>
<evidence type="ECO:0000256" key="3">
    <source>
        <dbReference type="ARBA" id="ARBA00022723"/>
    </source>
</evidence>
<gene>
    <name evidence="12" type="ORF">SAMN05216464_1298</name>
</gene>
<feature type="binding site" description="axial binding residue" evidence="9">
    <location>
        <position position="229"/>
    </location>
    <ligand>
        <name>heme c</name>
        <dbReference type="ChEBI" id="CHEBI:61717"/>
        <label>2</label>
    </ligand>
    <ligandPart>
        <name>Fe</name>
        <dbReference type="ChEBI" id="CHEBI:18248"/>
    </ligandPart>
</feature>
<dbReference type="PANTHER" id="PTHR30600">
    <property type="entry name" value="CYTOCHROME C PEROXIDASE-RELATED"/>
    <property type="match status" value="1"/>
</dbReference>
<keyword evidence="4 10" id="KW-0732">Signal</keyword>
<comment type="PTM">
    <text evidence="8">Binds 2 heme groups per subunit.</text>
</comment>
<dbReference type="Pfam" id="PF03150">
    <property type="entry name" value="CCP_MauG"/>
    <property type="match status" value="1"/>
</dbReference>
<dbReference type="EMBL" id="FNAI01000029">
    <property type="protein sequence ID" value="SDF76479.1"/>
    <property type="molecule type" value="Genomic_DNA"/>
</dbReference>
<comment type="cofactor">
    <cofactor evidence="8">
        <name>heme</name>
        <dbReference type="ChEBI" id="CHEBI:30413"/>
    </cofactor>
    <text evidence="8">Binds 2 heme groups.</text>
</comment>
<dbReference type="GO" id="GO:0042597">
    <property type="term" value="C:periplasmic space"/>
    <property type="evidence" value="ECO:0007669"/>
    <property type="project" value="UniProtKB-SubCell"/>
</dbReference>
<evidence type="ECO:0000256" key="6">
    <source>
        <dbReference type="ARBA" id="ARBA00023002"/>
    </source>
</evidence>